<dbReference type="PATRIC" id="fig|1125725.4.peg.481"/>
<evidence type="ECO:0000313" key="3">
    <source>
        <dbReference type="Proteomes" id="UP000016412"/>
    </source>
</evidence>
<dbReference type="EMBL" id="AUZJ01000014">
    <property type="protein sequence ID" value="ERF61218.1"/>
    <property type="molecule type" value="Genomic_DNA"/>
</dbReference>
<sequence length="80" mass="8953">MSASFSAIFLSTLAASKTPPNVHDIFAKSGNGHFYIFYHIDTPKLIIAFQINNRHHSKSTTGILINTISLFEIAIFRNFP</sequence>
<organism evidence="1 3">
    <name type="scientific">Treponema socranskii subsp. socranskii VPI DR56BR1116 = ATCC 35536</name>
    <dbReference type="NCBI Taxonomy" id="1125725"/>
    <lineage>
        <taxon>Bacteria</taxon>
        <taxon>Pseudomonadati</taxon>
        <taxon>Spirochaetota</taxon>
        <taxon>Spirochaetia</taxon>
        <taxon>Spirochaetales</taxon>
        <taxon>Treponemataceae</taxon>
        <taxon>Treponema</taxon>
    </lineage>
</organism>
<reference evidence="3 4" key="1">
    <citation type="submission" date="2013-08" db="EMBL/GenBank/DDBJ databases">
        <authorList>
            <person name="Durkin A.S."/>
            <person name="Haft D.R."/>
            <person name="McCorrison J."/>
            <person name="Torralba M."/>
            <person name="Gillis M."/>
            <person name="Haft D.H."/>
            <person name="Methe B."/>
            <person name="Sutton G."/>
            <person name="Nelson K.E."/>
        </authorList>
    </citation>
    <scope>NUCLEOTIDE SEQUENCE [LARGE SCALE GENOMIC DNA]</scope>
    <source>
        <strain evidence="2 4">ATCC 35536</strain>
        <strain evidence="1 3">VPI DR56BR1116</strain>
    </source>
</reference>
<keyword evidence="4" id="KW-1185">Reference proteome</keyword>
<name>U2MSV1_TRESO</name>
<accession>U2MSV1</accession>
<evidence type="ECO:0000313" key="4">
    <source>
        <dbReference type="Proteomes" id="UP000016646"/>
    </source>
</evidence>
<comment type="caution">
    <text evidence="1">The sequence shown here is derived from an EMBL/GenBank/DDBJ whole genome shotgun (WGS) entry which is preliminary data.</text>
</comment>
<protein>
    <submittedName>
        <fullName evidence="1">Uncharacterized protein</fullName>
    </submittedName>
</protein>
<dbReference type="Proteomes" id="UP000016646">
    <property type="component" value="Unassembled WGS sequence"/>
</dbReference>
<evidence type="ECO:0000313" key="1">
    <source>
        <dbReference type="EMBL" id="ERF61218.1"/>
    </source>
</evidence>
<dbReference type="AlphaFoldDB" id="U2MSV1"/>
<evidence type="ECO:0000313" key="2">
    <source>
        <dbReference type="EMBL" id="ERK04735.1"/>
    </source>
</evidence>
<gene>
    <name evidence="2" type="ORF">HMPREF0860_1300</name>
    <name evidence="1" type="ORF">HMPREF1325_1922</name>
</gene>
<proteinExistence type="predicted"/>
<dbReference type="EMBL" id="AVQI01000016">
    <property type="protein sequence ID" value="ERK04735.1"/>
    <property type="molecule type" value="Genomic_DNA"/>
</dbReference>
<dbReference type="Proteomes" id="UP000016412">
    <property type="component" value="Unassembled WGS sequence"/>
</dbReference>